<evidence type="ECO:0000313" key="8">
    <source>
        <dbReference type="Proteomes" id="UP000295509"/>
    </source>
</evidence>
<dbReference type="CDD" id="cd17537">
    <property type="entry name" value="REC_FixJ"/>
    <property type="match status" value="1"/>
</dbReference>
<dbReference type="GO" id="GO:0006355">
    <property type="term" value="P:regulation of DNA-templated transcription"/>
    <property type="evidence" value="ECO:0007669"/>
    <property type="project" value="InterPro"/>
</dbReference>
<proteinExistence type="predicted"/>
<dbReference type="InterPro" id="IPR000792">
    <property type="entry name" value="Tscrpt_reg_LuxR_C"/>
</dbReference>
<dbReference type="PANTHER" id="PTHR44688">
    <property type="entry name" value="DNA-BINDING TRANSCRIPTIONAL ACTIVATOR DEVR_DOSR"/>
    <property type="match status" value="1"/>
</dbReference>
<evidence type="ECO:0000259" key="6">
    <source>
        <dbReference type="PROSITE" id="PS50110"/>
    </source>
</evidence>
<dbReference type="PROSITE" id="PS50043">
    <property type="entry name" value="HTH_LUXR_2"/>
    <property type="match status" value="1"/>
</dbReference>
<comment type="caution">
    <text evidence="7">The sequence shown here is derived from an EMBL/GenBank/DDBJ whole genome shotgun (WGS) entry which is preliminary data.</text>
</comment>
<dbReference type="InterPro" id="IPR011006">
    <property type="entry name" value="CheY-like_superfamily"/>
</dbReference>
<dbReference type="PROSITE" id="PS50110">
    <property type="entry name" value="RESPONSE_REGULATORY"/>
    <property type="match status" value="1"/>
</dbReference>
<dbReference type="PRINTS" id="PR00038">
    <property type="entry name" value="HTHLUXR"/>
</dbReference>
<dbReference type="AlphaFoldDB" id="A0A4R8M3Z6"/>
<evidence type="ECO:0000313" key="7">
    <source>
        <dbReference type="EMBL" id="TDY54741.1"/>
    </source>
</evidence>
<feature type="domain" description="HTH luxR-type" evidence="5">
    <location>
        <begin position="162"/>
        <end position="227"/>
    </location>
</feature>
<dbReference type="Pfam" id="PF00196">
    <property type="entry name" value="GerE"/>
    <property type="match status" value="1"/>
</dbReference>
<dbReference type="Gene3D" id="3.40.50.2300">
    <property type="match status" value="1"/>
</dbReference>
<keyword evidence="1" id="KW-0805">Transcription regulation</keyword>
<dbReference type="Pfam" id="PF00072">
    <property type="entry name" value="Response_reg"/>
    <property type="match status" value="1"/>
</dbReference>
<dbReference type="SUPFAM" id="SSF52172">
    <property type="entry name" value="CheY-like"/>
    <property type="match status" value="1"/>
</dbReference>
<sequence>MLMRNDHAISFGSAVNPRDASAEHFVAGSPSIVYVVDDDRSIRLTLGSLLLSVGYQVEAFESVAAFLEFDRPDTTSCLVLDIRLRGENGLVFQRECHRFHLHMPILFVSGHGDIAMSVQAMKAGAVNFLEKPFRDQDLLDAVHDALARDYSRRSSEQRLKPLRASYGRLSAREREVLHLVVTGLLNKQIAATLGVSEDCVKLHRSQVMKKMGSRSVPDLVRKARDLGITPRC</sequence>
<name>A0A4R8M3Z6_9BURK</name>
<dbReference type="GO" id="GO:0000160">
    <property type="term" value="P:phosphorelay signal transduction system"/>
    <property type="evidence" value="ECO:0007669"/>
    <property type="project" value="InterPro"/>
</dbReference>
<dbReference type="EMBL" id="SORE01000001">
    <property type="protein sequence ID" value="TDY54741.1"/>
    <property type="molecule type" value="Genomic_DNA"/>
</dbReference>
<reference evidence="7 8" key="1">
    <citation type="submission" date="2019-03" db="EMBL/GenBank/DDBJ databases">
        <title>Genomic Encyclopedia of Type Strains, Phase III (KMG-III): the genomes of soil and plant-associated and newly described type strains.</title>
        <authorList>
            <person name="Whitman W."/>
        </authorList>
    </citation>
    <scope>NUCLEOTIDE SEQUENCE [LARGE SCALE GENOMIC DNA]</scope>
    <source>
        <strain evidence="7 8">LMG 29544</strain>
    </source>
</reference>
<feature type="modified residue" description="4-aspartylphosphate" evidence="4">
    <location>
        <position position="81"/>
    </location>
</feature>
<dbReference type="GO" id="GO:0003677">
    <property type="term" value="F:DNA binding"/>
    <property type="evidence" value="ECO:0007669"/>
    <property type="project" value="UniProtKB-KW"/>
</dbReference>
<gene>
    <name evidence="7" type="ORF">BX592_101197</name>
</gene>
<dbReference type="InterPro" id="IPR016032">
    <property type="entry name" value="Sig_transdc_resp-reg_C-effctor"/>
</dbReference>
<evidence type="ECO:0000256" key="2">
    <source>
        <dbReference type="ARBA" id="ARBA00023125"/>
    </source>
</evidence>
<evidence type="ECO:0000256" key="3">
    <source>
        <dbReference type="ARBA" id="ARBA00023163"/>
    </source>
</evidence>
<dbReference type="Proteomes" id="UP000295509">
    <property type="component" value="Unassembled WGS sequence"/>
</dbReference>
<feature type="domain" description="Response regulatory" evidence="6">
    <location>
        <begin position="32"/>
        <end position="146"/>
    </location>
</feature>
<evidence type="ECO:0000259" key="5">
    <source>
        <dbReference type="PROSITE" id="PS50043"/>
    </source>
</evidence>
<dbReference type="PANTHER" id="PTHR44688:SF16">
    <property type="entry name" value="DNA-BINDING TRANSCRIPTIONAL ACTIVATOR DEVR_DOSR"/>
    <property type="match status" value="1"/>
</dbReference>
<protein>
    <submittedName>
        <fullName evidence="7">FixJ family two-component response regulator</fullName>
    </submittedName>
</protein>
<dbReference type="CDD" id="cd06170">
    <property type="entry name" value="LuxR_C_like"/>
    <property type="match status" value="1"/>
</dbReference>
<keyword evidence="3" id="KW-0804">Transcription</keyword>
<keyword evidence="8" id="KW-1185">Reference proteome</keyword>
<keyword evidence="4" id="KW-0597">Phosphoprotein</keyword>
<evidence type="ECO:0000256" key="1">
    <source>
        <dbReference type="ARBA" id="ARBA00023015"/>
    </source>
</evidence>
<organism evidence="7 8">
    <name type="scientific">Paraburkholderia rhizosphaerae</name>
    <dbReference type="NCBI Taxonomy" id="480658"/>
    <lineage>
        <taxon>Bacteria</taxon>
        <taxon>Pseudomonadati</taxon>
        <taxon>Pseudomonadota</taxon>
        <taxon>Betaproteobacteria</taxon>
        <taxon>Burkholderiales</taxon>
        <taxon>Burkholderiaceae</taxon>
        <taxon>Paraburkholderia</taxon>
    </lineage>
</organism>
<dbReference type="SUPFAM" id="SSF46894">
    <property type="entry name" value="C-terminal effector domain of the bipartite response regulators"/>
    <property type="match status" value="1"/>
</dbReference>
<dbReference type="SMART" id="SM00448">
    <property type="entry name" value="REC"/>
    <property type="match status" value="1"/>
</dbReference>
<evidence type="ECO:0000256" key="4">
    <source>
        <dbReference type="PROSITE-ProRule" id="PRU00169"/>
    </source>
</evidence>
<accession>A0A4R8M3Z6</accession>
<keyword evidence="2" id="KW-0238">DNA-binding</keyword>
<dbReference type="InterPro" id="IPR001789">
    <property type="entry name" value="Sig_transdc_resp-reg_receiver"/>
</dbReference>
<dbReference type="InterPro" id="IPR036388">
    <property type="entry name" value="WH-like_DNA-bd_sf"/>
</dbReference>
<dbReference type="Gene3D" id="1.10.10.10">
    <property type="entry name" value="Winged helix-like DNA-binding domain superfamily/Winged helix DNA-binding domain"/>
    <property type="match status" value="1"/>
</dbReference>
<dbReference type="SMART" id="SM00421">
    <property type="entry name" value="HTH_LUXR"/>
    <property type="match status" value="1"/>
</dbReference>